<comment type="subcellular location">
    <subcellularLocation>
        <location evidence="6">Cell outer membrane</location>
        <topology evidence="6">Lipid-anchor</topology>
    </subcellularLocation>
</comment>
<organism evidence="8 9">
    <name type="scientific">Tahibacter soli</name>
    <dbReference type="NCBI Taxonomy" id="2983605"/>
    <lineage>
        <taxon>Bacteria</taxon>
        <taxon>Pseudomonadati</taxon>
        <taxon>Pseudomonadota</taxon>
        <taxon>Gammaproteobacteria</taxon>
        <taxon>Lysobacterales</taxon>
        <taxon>Rhodanobacteraceae</taxon>
        <taxon>Tahibacter</taxon>
    </lineage>
</organism>
<dbReference type="RefSeq" id="WP_263543169.1">
    <property type="nucleotide sequence ID" value="NZ_JAOVZO020000003.1"/>
</dbReference>
<evidence type="ECO:0000256" key="5">
    <source>
        <dbReference type="ARBA" id="ARBA00023288"/>
    </source>
</evidence>
<keyword evidence="4 6" id="KW-0998">Cell outer membrane</keyword>
<dbReference type="PROSITE" id="PS51257">
    <property type="entry name" value="PROKAR_LIPOPROTEIN"/>
    <property type="match status" value="1"/>
</dbReference>
<accession>A0A9X3YGR7</accession>
<reference evidence="8" key="1">
    <citation type="submission" date="2023-02" db="EMBL/GenBank/DDBJ databases">
        <title>Tahibacter soli sp. nov. isolated from soil.</title>
        <authorList>
            <person name="Baek J.H."/>
            <person name="Lee J.K."/>
            <person name="Choi D.G."/>
            <person name="Jeon C.O."/>
        </authorList>
    </citation>
    <scope>NUCLEOTIDE SEQUENCE</scope>
    <source>
        <strain evidence="8">BL</strain>
    </source>
</reference>
<evidence type="ECO:0000313" key="8">
    <source>
        <dbReference type="EMBL" id="MDC8011901.1"/>
    </source>
</evidence>
<dbReference type="GO" id="GO:0015920">
    <property type="term" value="P:lipopolysaccharide transport"/>
    <property type="evidence" value="ECO:0007669"/>
    <property type="project" value="TreeGrafter"/>
</dbReference>
<gene>
    <name evidence="6 8" type="primary">lptE</name>
    <name evidence="8" type="ORF">OD750_005000</name>
</gene>
<dbReference type="InterPro" id="IPR007485">
    <property type="entry name" value="LPS_assembly_LptE"/>
</dbReference>
<dbReference type="GO" id="GO:0009279">
    <property type="term" value="C:cell outer membrane"/>
    <property type="evidence" value="ECO:0007669"/>
    <property type="project" value="UniProtKB-SubCell"/>
</dbReference>
<comment type="caution">
    <text evidence="8">The sequence shown here is derived from an EMBL/GenBank/DDBJ whole genome shotgun (WGS) entry which is preliminary data.</text>
</comment>
<keyword evidence="1 6" id="KW-0732">Signal</keyword>
<dbReference type="Pfam" id="PF04390">
    <property type="entry name" value="LptE"/>
    <property type="match status" value="1"/>
</dbReference>
<dbReference type="PANTHER" id="PTHR38098:SF1">
    <property type="entry name" value="LPS-ASSEMBLY LIPOPROTEIN LPTE"/>
    <property type="match status" value="1"/>
</dbReference>
<dbReference type="GO" id="GO:0043165">
    <property type="term" value="P:Gram-negative-bacterium-type cell outer membrane assembly"/>
    <property type="evidence" value="ECO:0007669"/>
    <property type="project" value="UniProtKB-UniRule"/>
</dbReference>
<evidence type="ECO:0000256" key="7">
    <source>
        <dbReference type="SAM" id="SignalP"/>
    </source>
</evidence>
<name>A0A9X3YGR7_9GAMM</name>
<proteinExistence type="inferred from homology"/>
<dbReference type="Gene3D" id="3.30.160.150">
    <property type="entry name" value="Lipoprotein like domain"/>
    <property type="match status" value="1"/>
</dbReference>
<dbReference type="HAMAP" id="MF_01186">
    <property type="entry name" value="LPS_assembly_LptE"/>
    <property type="match status" value="1"/>
</dbReference>
<protein>
    <recommendedName>
        <fullName evidence="6">LPS-assembly lipoprotein LptE</fullName>
    </recommendedName>
</protein>
<evidence type="ECO:0000256" key="2">
    <source>
        <dbReference type="ARBA" id="ARBA00023136"/>
    </source>
</evidence>
<keyword evidence="2 6" id="KW-0472">Membrane</keyword>
<keyword evidence="9" id="KW-1185">Reference proteome</keyword>
<keyword evidence="5 6" id="KW-0449">Lipoprotein</keyword>
<dbReference type="PANTHER" id="PTHR38098">
    <property type="entry name" value="LPS-ASSEMBLY LIPOPROTEIN LPTE"/>
    <property type="match status" value="1"/>
</dbReference>
<dbReference type="Proteomes" id="UP001139971">
    <property type="component" value="Unassembled WGS sequence"/>
</dbReference>
<feature type="signal peptide" evidence="7">
    <location>
        <begin position="1"/>
        <end position="24"/>
    </location>
</feature>
<comment type="subunit">
    <text evidence="6">Component of the lipopolysaccharide transport and assembly complex. Interacts with LptD.</text>
</comment>
<evidence type="ECO:0000256" key="3">
    <source>
        <dbReference type="ARBA" id="ARBA00023139"/>
    </source>
</evidence>
<comment type="similarity">
    <text evidence="6">Belongs to the LptE lipoprotein family.</text>
</comment>
<keyword evidence="3 6" id="KW-0564">Palmitate</keyword>
<evidence type="ECO:0000313" key="9">
    <source>
        <dbReference type="Proteomes" id="UP001139971"/>
    </source>
</evidence>
<evidence type="ECO:0000256" key="4">
    <source>
        <dbReference type="ARBA" id="ARBA00023237"/>
    </source>
</evidence>
<dbReference type="AlphaFoldDB" id="A0A9X3YGR7"/>
<evidence type="ECO:0000256" key="1">
    <source>
        <dbReference type="ARBA" id="ARBA00022729"/>
    </source>
</evidence>
<comment type="function">
    <text evidence="6">Together with LptD, is involved in the assembly of lipopolysaccharide (LPS) at the surface of the outer membrane. Required for the proper assembly of LptD. Binds LPS and may serve as the LPS recognition site at the outer membrane.</text>
</comment>
<dbReference type="EMBL" id="JAOVZO020000003">
    <property type="protein sequence ID" value="MDC8011901.1"/>
    <property type="molecule type" value="Genomic_DNA"/>
</dbReference>
<feature type="chain" id="PRO_5040946959" description="LPS-assembly lipoprotein LptE" evidence="7">
    <location>
        <begin position="25"/>
        <end position="162"/>
    </location>
</feature>
<dbReference type="GO" id="GO:0001530">
    <property type="term" value="F:lipopolysaccharide binding"/>
    <property type="evidence" value="ECO:0007669"/>
    <property type="project" value="TreeGrafter"/>
</dbReference>
<dbReference type="GO" id="GO:1990351">
    <property type="term" value="C:transporter complex"/>
    <property type="evidence" value="ECO:0007669"/>
    <property type="project" value="TreeGrafter"/>
</dbReference>
<sequence length="162" mass="17792">MLRCILIASLLLLGACGFHLREQANVPEALKRVRLEIADPGTTLHRDLPPALKRAGATVVDAPDGVAVLRIPVSTLGPDALSVGQTARVREYTMRFRVEIEAVDAAGAVVMPRQQIELTRDYTFDETQALGVAAQEDQLRKQLQRDMVQAILRRLEAVGKTQ</sequence>
<evidence type="ECO:0000256" key="6">
    <source>
        <dbReference type="HAMAP-Rule" id="MF_01186"/>
    </source>
</evidence>